<evidence type="ECO:0008006" key="4">
    <source>
        <dbReference type="Google" id="ProtNLM"/>
    </source>
</evidence>
<dbReference type="EMBL" id="CP012098">
    <property type="protein sequence ID" value="AQP40572.1"/>
    <property type="molecule type" value="Genomic_DNA"/>
</dbReference>
<evidence type="ECO:0000313" key="3">
    <source>
        <dbReference type="Proteomes" id="UP000188159"/>
    </source>
</evidence>
<dbReference type="RefSeq" id="WP_077327245.1">
    <property type="nucleotide sequence ID" value="NZ_CP012098.1"/>
</dbReference>
<dbReference type="Proteomes" id="UP000188159">
    <property type="component" value="Chromosome"/>
</dbReference>
<feature type="signal peptide" evidence="1">
    <location>
        <begin position="1"/>
        <end position="21"/>
    </location>
</feature>
<accession>A0A1Q2C9Y7</accession>
<dbReference type="AlphaFoldDB" id="A0A1Q2C9Y7"/>
<organism evidence="2 3">
    <name type="scientific">Anaerostipes hadrus</name>
    <dbReference type="NCBI Taxonomy" id="649756"/>
    <lineage>
        <taxon>Bacteria</taxon>
        <taxon>Bacillati</taxon>
        <taxon>Bacillota</taxon>
        <taxon>Clostridia</taxon>
        <taxon>Lachnospirales</taxon>
        <taxon>Lachnospiraceae</taxon>
        <taxon>Anaerostipes</taxon>
    </lineage>
</organism>
<evidence type="ECO:0000256" key="1">
    <source>
        <dbReference type="SAM" id="SignalP"/>
    </source>
</evidence>
<feature type="chain" id="PRO_5038861787" description="Bacterial Ig domain-containing protein" evidence="1">
    <location>
        <begin position="22"/>
        <end position="277"/>
    </location>
</feature>
<evidence type="ECO:0000313" key="2">
    <source>
        <dbReference type="EMBL" id="AQP40572.1"/>
    </source>
</evidence>
<sequence>MRKIKKSIVVATALFFSMTMIQTNVDAASKKLKVNTVYDTTTKIKGKTKKKYLVKVKIGKKIYKKKASSKGNFTIPIPKQKVGKKLTVKAYRKKNKKWKLYAKKTITVKKKTAKTTVKNTESKYPGKEDAIDLEQVKKDLATGKEISKGETALGKGHYYYLMNFGGLKGDALIGYVNDYIDIDTDGEYVTMKAINGAKLYYTVAGASDKSMTQLEEPTFNSEHLEPRQKVVFSCYDFNKNANRGGLYLKVHAYKNGKLIAISYESHYMIHMIPGFYY</sequence>
<reference evidence="2 3" key="1">
    <citation type="journal article" date="2016" name="Sci. Rep.">
        <title>Accelerated dysbiosis of gut microbiota during aggravation of DSS-induced colitis by a butyrate-producing bacterium.</title>
        <authorList>
            <person name="Zhang Q."/>
            <person name="Wu Y."/>
            <person name="Wang J."/>
            <person name="Wu G."/>
            <person name="Long W."/>
            <person name="Xue Z."/>
            <person name="Wang L."/>
            <person name="Zhang X."/>
            <person name="Pang X."/>
            <person name="Zhao Y."/>
            <person name="Zhao L."/>
            <person name="Zhang C."/>
        </authorList>
    </citation>
    <scope>NUCLEOTIDE SEQUENCE [LARGE SCALE GENOMIC DNA]</scope>
    <source>
        <strain evidence="2 3">BPB5</strain>
    </source>
</reference>
<name>A0A1Q2C9Y7_ANAHA</name>
<protein>
    <recommendedName>
        <fullName evidence="4">Bacterial Ig domain-containing protein</fullName>
    </recommendedName>
</protein>
<proteinExistence type="predicted"/>
<keyword evidence="1" id="KW-0732">Signal</keyword>
<gene>
    <name evidence="2" type="ORF">DO83_13915</name>
</gene>